<feature type="signal peptide" evidence="14">
    <location>
        <begin position="1"/>
        <end position="16"/>
    </location>
</feature>
<evidence type="ECO:0000259" key="15">
    <source>
        <dbReference type="Pfam" id="PF00060"/>
    </source>
</evidence>
<keyword evidence="11" id="KW-1071">Ligand-gated ion channel</keyword>
<keyword evidence="10" id="KW-0325">Glycoprotein</keyword>
<evidence type="ECO:0000256" key="2">
    <source>
        <dbReference type="ARBA" id="ARBA00008685"/>
    </source>
</evidence>
<keyword evidence="7" id="KW-0406">Ion transport</keyword>
<evidence type="ECO:0000256" key="13">
    <source>
        <dbReference type="SAM" id="Phobius"/>
    </source>
</evidence>
<evidence type="ECO:0000259" key="16">
    <source>
        <dbReference type="Pfam" id="PF10613"/>
    </source>
</evidence>
<protein>
    <recommendedName>
        <fullName evidence="20">Ionotropic glutamate receptor C-terminal domain-containing protein</fullName>
    </recommendedName>
</protein>
<dbReference type="InParanoid" id="A0A067QYL4"/>
<feature type="transmembrane region" description="Helical" evidence="13">
    <location>
        <begin position="387"/>
        <end position="412"/>
    </location>
</feature>
<dbReference type="AlphaFoldDB" id="A0A067QYL4"/>
<dbReference type="InterPro" id="IPR057074">
    <property type="entry name" value="IR75A_N"/>
</dbReference>
<organism evidence="18 19">
    <name type="scientific">Zootermopsis nevadensis</name>
    <name type="common">Dampwood termite</name>
    <dbReference type="NCBI Taxonomy" id="136037"/>
    <lineage>
        <taxon>Eukaryota</taxon>
        <taxon>Metazoa</taxon>
        <taxon>Ecdysozoa</taxon>
        <taxon>Arthropoda</taxon>
        <taxon>Hexapoda</taxon>
        <taxon>Insecta</taxon>
        <taxon>Pterygota</taxon>
        <taxon>Neoptera</taxon>
        <taxon>Polyneoptera</taxon>
        <taxon>Dictyoptera</taxon>
        <taxon>Blattodea</taxon>
        <taxon>Blattoidea</taxon>
        <taxon>Termitoidae</taxon>
        <taxon>Termopsidae</taxon>
        <taxon>Zootermopsis</taxon>
    </lineage>
</organism>
<evidence type="ECO:0000256" key="3">
    <source>
        <dbReference type="ARBA" id="ARBA00022448"/>
    </source>
</evidence>
<sequence length="611" mass="69184">MLKAYFLLIIMKFGSCYKTQQTINVIFSVQRHFMSECVFIMRLHGDAGLGYIQSLTELQKQLVEPCVRPSSIQFETARSNLNYSQLCSRRLHVIDMSSEWIPITTEVVGDLIGAKARWLLFIPENSNLKDVLGDVNIPPDCEFLVAQKSGEAVELVEVYRVHATFSLQVHRVGNWSHDKGLQWMGTSLQKKRQNLHGLTLRALVSEKSLMTDILKKGKDIQEVGGLFGEIWSTLEQRLNFISKFNEEDDWGIRLTDGSWNGMIAKLIKNDAEVALADFHMSVERLDVADFLFTLQTTSDVLFMQQQGSYKLNGTMYLEPFKWQLWWAVVAAMLLLTFALWVCYDKGQSCVNTEPRHQSLSESLLTVFGSFCTQGNETTPNSWSCLTVFLTAYLTGVVLLAAYSGTLASFLAVQKSDDDLPFKDFQGLLSDASYRMGVDSSDQVMRQLYKRDIEPKLDSLPRSAAEGFEMLCADPRYTFLESALYYRTLKSQNFIHCDVIGAPGTNMKESASMIVRKESPYVKLLDYNLLEMFSTGILSKLKSKYNLKDSQTDKVREVHAVRFETVLPLIRLLVIGIFLSTTSLLAECAVSRLLRHRTTDGANGIRSPMLNE</sequence>
<feature type="chain" id="PRO_5001647905" description="Ionotropic glutamate receptor C-terminal domain-containing protein" evidence="14">
    <location>
        <begin position="17"/>
        <end position="611"/>
    </location>
</feature>
<dbReference type="GO" id="GO:0005886">
    <property type="term" value="C:plasma membrane"/>
    <property type="evidence" value="ECO:0007669"/>
    <property type="project" value="UniProtKB-SubCell"/>
</dbReference>
<evidence type="ECO:0000256" key="11">
    <source>
        <dbReference type="ARBA" id="ARBA00023286"/>
    </source>
</evidence>
<evidence type="ECO:0000313" key="19">
    <source>
        <dbReference type="Proteomes" id="UP000027135"/>
    </source>
</evidence>
<dbReference type="InterPro" id="IPR019594">
    <property type="entry name" value="Glu/Gly-bd"/>
</dbReference>
<name>A0A067QYL4_ZOONE</name>
<comment type="similarity">
    <text evidence="2">Belongs to the glutamate-gated ion channel (TC 1.A.10.1) family.</text>
</comment>
<dbReference type="PANTHER" id="PTHR42643">
    <property type="entry name" value="IONOTROPIC RECEPTOR 20A-RELATED"/>
    <property type="match status" value="1"/>
</dbReference>
<comment type="subcellular location">
    <subcellularLocation>
        <location evidence="1">Cell membrane</location>
        <topology evidence="1">Multi-pass membrane protein</topology>
    </subcellularLocation>
</comment>
<evidence type="ECO:0000256" key="9">
    <source>
        <dbReference type="ARBA" id="ARBA00023170"/>
    </source>
</evidence>
<dbReference type="InterPro" id="IPR001320">
    <property type="entry name" value="Iontro_rcpt_C"/>
</dbReference>
<feature type="domain" description="Ionotropic glutamate receptor C-terminal" evidence="15">
    <location>
        <begin position="322"/>
        <end position="418"/>
    </location>
</feature>
<evidence type="ECO:0000256" key="8">
    <source>
        <dbReference type="ARBA" id="ARBA00023136"/>
    </source>
</evidence>
<evidence type="ECO:0000256" key="5">
    <source>
        <dbReference type="ARBA" id="ARBA00022692"/>
    </source>
</evidence>
<accession>A0A067QYL4</accession>
<proteinExistence type="inferred from homology"/>
<feature type="domain" description="Ionotropic receptor 75a N-terminal" evidence="17">
    <location>
        <begin position="117"/>
        <end position="203"/>
    </location>
</feature>
<evidence type="ECO:0008006" key="20">
    <source>
        <dbReference type="Google" id="ProtNLM"/>
    </source>
</evidence>
<evidence type="ECO:0000256" key="12">
    <source>
        <dbReference type="ARBA" id="ARBA00023303"/>
    </source>
</evidence>
<dbReference type="EMBL" id="KK853099">
    <property type="protein sequence ID" value="KDR11375.1"/>
    <property type="molecule type" value="Genomic_DNA"/>
</dbReference>
<feature type="transmembrane region" description="Helical" evidence="13">
    <location>
        <begin position="324"/>
        <end position="343"/>
    </location>
</feature>
<evidence type="ECO:0000259" key="17">
    <source>
        <dbReference type="Pfam" id="PF24576"/>
    </source>
</evidence>
<keyword evidence="5 13" id="KW-0812">Transmembrane</keyword>
<dbReference type="Pfam" id="PF24576">
    <property type="entry name" value="IR75A_N"/>
    <property type="match status" value="1"/>
</dbReference>
<dbReference type="PANTHER" id="PTHR42643:SF30">
    <property type="entry name" value="IONOTROPIC RECEPTOR 40A-RELATED"/>
    <property type="match status" value="1"/>
</dbReference>
<dbReference type="GO" id="GO:0015276">
    <property type="term" value="F:ligand-gated monoatomic ion channel activity"/>
    <property type="evidence" value="ECO:0007669"/>
    <property type="project" value="InterPro"/>
</dbReference>
<evidence type="ECO:0000256" key="14">
    <source>
        <dbReference type="SAM" id="SignalP"/>
    </source>
</evidence>
<dbReference type="SUPFAM" id="SSF53850">
    <property type="entry name" value="Periplasmic binding protein-like II"/>
    <property type="match status" value="1"/>
</dbReference>
<dbReference type="Gene3D" id="3.40.190.10">
    <property type="entry name" value="Periplasmic binding protein-like II"/>
    <property type="match status" value="1"/>
</dbReference>
<keyword evidence="8 13" id="KW-0472">Membrane</keyword>
<dbReference type="OMA" id="IHTHENG"/>
<keyword evidence="14" id="KW-0732">Signal</keyword>
<reference evidence="18 19" key="1">
    <citation type="journal article" date="2014" name="Nat. Commun.">
        <title>Molecular traces of alternative social organization in a termite genome.</title>
        <authorList>
            <person name="Terrapon N."/>
            <person name="Li C."/>
            <person name="Robertson H.M."/>
            <person name="Ji L."/>
            <person name="Meng X."/>
            <person name="Booth W."/>
            <person name="Chen Z."/>
            <person name="Childers C.P."/>
            <person name="Glastad K.M."/>
            <person name="Gokhale K."/>
            <person name="Gowin J."/>
            <person name="Gronenberg W."/>
            <person name="Hermansen R.A."/>
            <person name="Hu H."/>
            <person name="Hunt B.G."/>
            <person name="Huylmans A.K."/>
            <person name="Khalil S.M."/>
            <person name="Mitchell R.D."/>
            <person name="Munoz-Torres M.C."/>
            <person name="Mustard J.A."/>
            <person name="Pan H."/>
            <person name="Reese J.T."/>
            <person name="Scharf M.E."/>
            <person name="Sun F."/>
            <person name="Vogel H."/>
            <person name="Xiao J."/>
            <person name="Yang W."/>
            <person name="Yang Z."/>
            <person name="Yang Z."/>
            <person name="Zhou J."/>
            <person name="Zhu J."/>
            <person name="Brent C.S."/>
            <person name="Elsik C.G."/>
            <person name="Goodisman M.A."/>
            <person name="Liberles D.A."/>
            <person name="Roe R.M."/>
            <person name="Vargo E.L."/>
            <person name="Vilcinskas A."/>
            <person name="Wang J."/>
            <person name="Bornberg-Bauer E."/>
            <person name="Korb J."/>
            <person name="Zhang G."/>
            <person name="Liebig J."/>
        </authorList>
    </citation>
    <scope>NUCLEOTIDE SEQUENCE [LARGE SCALE GENOMIC DNA]</scope>
    <source>
        <tissue evidence="18">Whole organism</tissue>
    </source>
</reference>
<dbReference type="Pfam" id="PF10613">
    <property type="entry name" value="Lig_chan-Glu_bd"/>
    <property type="match status" value="1"/>
</dbReference>
<keyword evidence="9" id="KW-0675">Receptor</keyword>
<dbReference type="Gene3D" id="1.10.287.70">
    <property type="match status" value="1"/>
</dbReference>
<dbReference type="Pfam" id="PF00060">
    <property type="entry name" value="Lig_chan"/>
    <property type="match status" value="1"/>
</dbReference>
<evidence type="ECO:0000256" key="6">
    <source>
        <dbReference type="ARBA" id="ARBA00022989"/>
    </source>
</evidence>
<evidence type="ECO:0000256" key="10">
    <source>
        <dbReference type="ARBA" id="ARBA00023180"/>
    </source>
</evidence>
<keyword evidence="19" id="KW-1185">Reference proteome</keyword>
<keyword evidence="12" id="KW-0407">Ion channel</keyword>
<feature type="domain" description="Ionotropic glutamate receptor L-glutamate and glycine-binding" evidence="16">
    <location>
        <begin position="218"/>
        <end position="297"/>
    </location>
</feature>
<dbReference type="eggNOG" id="KOG1052">
    <property type="taxonomic scope" value="Eukaryota"/>
</dbReference>
<evidence type="ECO:0000256" key="1">
    <source>
        <dbReference type="ARBA" id="ARBA00004651"/>
    </source>
</evidence>
<gene>
    <name evidence="18" type="ORF">L798_14894</name>
</gene>
<evidence type="ECO:0000313" key="18">
    <source>
        <dbReference type="EMBL" id="KDR11375.1"/>
    </source>
</evidence>
<keyword evidence="6 13" id="KW-1133">Transmembrane helix</keyword>
<dbReference type="InterPro" id="IPR052192">
    <property type="entry name" value="Insect_Ionotropic_Sensory_Rcpt"/>
</dbReference>
<keyword evidence="4" id="KW-1003">Cell membrane</keyword>
<keyword evidence="3" id="KW-0813">Transport</keyword>
<evidence type="ECO:0000256" key="7">
    <source>
        <dbReference type="ARBA" id="ARBA00023065"/>
    </source>
</evidence>
<dbReference type="GO" id="GO:0050906">
    <property type="term" value="P:detection of stimulus involved in sensory perception"/>
    <property type="evidence" value="ECO:0007669"/>
    <property type="project" value="UniProtKB-ARBA"/>
</dbReference>
<dbReference type="Proteomes" id="UP000027135">
    <property type="component" value="Unassembled WGS sequence"/>
</dbReference>
<evidence type="ECO:0000256" key="4">
    <source>
        <dbReference type="ARBA" id="ARBA00022475"/>
    </source>
</evidence>